<evidence type="ECO:0000313" key="2">
    <source>
        <dbReference type="EMBL" id="KAK0750364.1"/>
    </source>
</evidence>
<gene>
    <name evidence="2" type="ORF">B0T18DRAFT_408705</name>
</gene>
<dbReference type="AlphaFoldDB" id="A0AA40F369"/>
<feature type="compositionally biased region" description="Polar residues" evidence="1">
    <location>
        <begin position="58"/>
        <end position="82"/>
    </location>
</feature>
<keyword evidence="3" id="KW-1185">Reference proteome</keyword>
<protein>
    <submittedName>
        <fullName evidence="2">Uncharacterized protein</fullName>
    </submittedName>
</protein>
<name>A0AA40F369_9PEZI</name>
<dbReference type="Proteomes" id="UP001172155">
    <property type="component" value="Unassembled WGS sequence"/>
</dbReference>
<evidence type="ECO:0000313" key="3">
    <source>
        <dbReference type="Proteomes" id="UP001172155"/>
    </source>
</evidence>
<organism evidence="2 3">
    <name type="scientific">Schizothecium vesticola</name>
    <dbReference type="NCBI Taxonomy" id="314040"/>
    <lineage>
        <taxon>Eukaryota</taxon>
        <taxon>Fungi</taxon>
        <taxon>Dikarya</taxon>
        <taxon>Ascomycota</taxon>
        <taxon>Pezizomycotina</taxon>
        <taxon>Sordariomycetes</taxon>
        <taxon>Sordariomycetidae</taxon>
        <taxon>Sordariales</taxon>
        <taxon>Schizotheciaceae</taxon>
        <taxon>Schizothecium</taxon>
    </lineage>
</organism>
<sequence>MYPSHPERAGNVWSRLNKENGFLTTRPAVHGAWQRPTARAGCDRPPLAPPPPSESHLRNLSSTELSMTTAKTWPGKQTTARQLRQPPGPTDPRSPMGPKLPTVTEAARQMWSMVTIRSVALDGRPPGAVVWNDDKVAVEADVVPSNTTESCARLCCRVPLHPLRPWRDEAMSRHWWGCGCVDYGDGFHRRIAGSPLASTFPRPPLLAWPLALLTPNRRLDRASSHSSR</sequence>
<proteinExistence type="predicted"/>
<dbReference type="EMBL" id="JAUKUD010000003">
    <property type="protein sequence ID" value="KAK0750364.1"/>
    <property type="molecule type" value="Genomic_DNA"/>
</dbReference>
<feature type="region of interest" description="Disordered" evidence="1">
    <location>
        <begin position="25"/>
        <end position="100"/>
    </location>
</feature>
<accession>A0AA40F369</accession>
<comment type="caution">
    <text evidence="2">The sequence shown here is derived from an EMBL/GenBank/DDBJ whole genome shotgun (WGS) entry which is preliminary data.</text>
</comment>
<reference evidence="2" key="1">
    <citation type="submission" date="2023-06" db="EMBL/GenBank/DDBJ databases">
        <title>Genome-scale phylogeny and comparative genomics of the fungal order Sordariales.</title>
        <authorList>
            <consortium name="Lawrence Berkeley National Laboratory"/>
            <person name="Hensen N."/>
            <person name="Bonometti L."/>
            <person name="Westerberg I."/>
            <person name="Brannstrom I.O."/>
            <person name="Guillou S."/>
            <person name="Cros-Aarteil S."/>
            <person name="Calhoun S."/>
            <person name="Haridas S."/>
            <person name="Kuo A."/>
            <person name="Mondo S."/>
            <person name="Pangilinan J."/>
            <person name="Riley R."/>
            <person name="LaButti K."/>
            <person name="Andreopoulos B."/>
            <person name="Lipzen A."/>
            <person name="Chen C."/>
            <person name="Yanf M."/>
            <person name="Daum C."/>
            <person name="Ng V."/>
            <person name="Clum A."/>
            <person name="Steindorff A."/>
            <person name="Ohm R."/>
            <person name="Martin F."/>
            <person name="Silar P."/>
            <person name="Natvig D."/>
            <person name="Lalanne C."/>
            <person name="Gautier V."/>
            <person name="Ament-velasquez S.L."/>
            <person name="Kruys A."/>
            <person name="Hutchinson M.I."/>
            <person name="Powell A.J."/>
            <person name="Barry K."/>
            <person name="Miller A.N."/>
            <person name="Grigoriev I.V."/>
            <person name="Debuchy R."/>
            <person name="Gladieux P."/>
            <person name="Thoren M.H."/>
            <person name="Johannesson H."/>
        </authorList>
    </citation>
    <scope>NUCLEOTIDE SEQUENCE</scope>
    <source>
        <strain evidence="2">SMH3187-1</strain>
    </source>
</reference>
<evidence type="ECO:0000256" key="1">
    <source>
        <dbReference type="SAM" id="MobiDB-lite"/>
    </source>
</evidence>